<name>A0A8J3FAK1_9ACTN</name>
<protein>
    <submittedName>
        <fullName evidence="1">Uncharacterized protein</fullName>
    </submittedName>
</protein>
<reference evidence="1" key="1">
    <citation type="journal article" date="2014" name="Int. J. Syst. Evol. Microbiol.">
        <title>Complete genome sequence of Corynebacterium casei LMG S-19264T (=DSM 44701T), isolated from a smear-ripened cheese.</title>
        <authorList>
            <consortium name="US DOE Joint Genome Institute (JGI-PGF)"/>
            <person name="Walter F."/>
            <person name="Albersmeier A."/>
            <person name="Kalinowski J."/>
            <person name="Ruckert C."/>
        </authorList>
    </citation>
    <scope>NUCLEOTIDE SEQUENCE</scope>
    <source>
        <strain evidence="1">JCM 3090</strain>
    </source>
</reference>
<dbReference type="AlphaFoldDB" id="A0A8J3FAK1"/>
<keyword evidence="2" id="KW-1185">Reference proteome</keyword>
<evidence type="ECO:0000313" key="2">
    <source>
        <dbReference type="Proteomes" id="UP000649739"/>
    </source>
</evidence>
<accession>A0A8J3FAK1</accession>
<comment type="caution">
    <text evidence="1">The sequence shown here is derived from an EMBL/GenBank/DDBJ whole genome shotgun (WGS) entry which is preliminary data.</text>
</comment>
<reference evidence="1" key="2">
    <citation type="submission" date="2020-09" db="EMBL/GenBank/DDBJ databases">
        <authorList>
            <person name="Sun Q."/>
            <person name="Ohkuma M."/>
        </authorList>
    </citation>
    <scope>NUCLEOTIDE SEQUENCE</scope>
    <source>
        <strain evidence="1">JCM 3090</strain>
    </source>
</reference>
<gene>
    <name evidence="1" type="ORF">GCM10010123_30000</name>
</gene>
<dbReference type="Proteomes" id="UP000649739">
    <property type="component" value="Unassembled WGS sequence"/>
</dbReference>
<proteinExistence type="predicted"/>
<sequence length="60" mass="6205">MTCTSASWKADSVVPPVPVAETTGMVAYTAEVDMDISVRVQRALSAHRAAGRGGAARDEG</sequence>
<organism evidence="1 2">
    <name type="scientific">Pilimelia anulata</name>
    <dbReference type="NCBI Taxonomy" id="53371"/>
    <lineage>
        <taxon>Bacteria</taxon>
        <taxon>Bacillati</taxon>
        <taxon>Actinomycetota</taxon>
        <taxon>Actinomycetes</taxon>
        <taxon>Micromonosporales</taxon>
        <taxon>Micromonosporaceae</taxon>
        <taxon>Pilimelia</taxon>
    </lineage>
</organism>
<dbReference type="EMBL" id="BMQB01000006">
    <property type="protein sequence ID" value="GGJ97939.1"/>
    <property type="molecule type" value="Genomic_DNA"/>
</dbReference>
<evidence type="ECO:0000313" key="1">
    <source>
        <dbReference type="EMBL" id="GGJ97939.1"/>
    </source>
</evidence>